<gene>
    <name evidence="3" type="ORF">MSAN_00021400</name>
</gene>
<keyword evidence="4" id="KW-1185">Reference proteome</keyword>
<feature type="transmembrane region" description="Helical" evidence="2">
    <location>
        <begin position="128"/>
        <end position="152"/>
    </location>
</feature>
<comment type="caution">
    <text evidence="3">The sequence shown here is derived from an EMBL/GenBank/DDBJ whole genome shotgun (WGS) entry which is preliminary data.</text>
</comment>
<feature type="region of interest" description="Disordered" evidence="1">
    <location>
        <begin position="17"/>
        <end position="44"/>
    </location>
</feature>
<sequence>MSSLMDEKMSVLSDRTLCASPEPLPPPPRITPSRVAHRPTPAQHPDLRAHYNSHRIRSMERKPLLVSCRIFPTCEGLGRTSIHSSTWELQMRIVLAWAVCSALLVLTAAAVFLSTLVRRPPVKFVRLLHVFSILMSATTCILGFAVLFPVIAECSSAAGCSSSDHTARFFLCGGVPVASVWTWLWIPNIRRFSSALEQQ</sequence>
<feature type="transmembrane region" description="Helical" evidence="2">
    <location>
        <begin position="94"/>
        <end position="116"/>
    </location>
</feature>
<evidence type="ECO:0000256" key="2">
    <source>
        <dbReference type="SAM" id="Phobius"/>
    </source>
</evidence>
<evidence type="ECO:0000313" key="4">
    <source>
        <dbReference type="Proteomes" id="UP000623467"/>
    </source>
</evidence>
<evidence type="ECO:0000256" key="1">
    <source>
        <dbReference type="SAM" id="MobiDB-lite"/>
    </source>
</evidence>
<keyword evidence="2" id="KW-0472">Membrane</keyword>
<keyword evidence="2" id="KW-1133">Transmembrane helix</keyword>
<evidence type="ECO:0000313" key="3">
    <source>
        <dbReference type="EMBL" id="KAF7376066.1"/>
    </source>
</evidence>
<protein>
    <submittedName>
        <fullName evidence="3">Uncharacterized protein</fullName>
    </submittedName>
</protein>
<organism evidence="3 4">
    <name type="scientific">Mycena sanguinolenta</name>
    <dbReference type="NCBI Taxonomy" id="230812"/>
    <lineage>
        <taxon>Eukaryota</taxon>
        <taxon>Fungi</taxon>
        <taxon>Dikarya</taxon>
        <taxon>Basidiomycota</taxon>
        <taxon>Agaricomycotina</taxon>
        <taxon>Agaricomycetes</taxon>
        <taxon>Agaricomycetidae</taxon>
        <taxon>Agaricales</taxon>
        <taxon>Marasmiineae</taxon>
        <taxon>Mycenaceae</taxon>
        <taxon>Mycena</taxon>
    </lineage>
</organism>
<proteinExistence type="predicted"/>
<accession>A0A8H6ZFR1</accession>
<dbReference type="Proteomes" id="UP000623467">
    <property type="component" value="Unassembled WGS sequence"/>
</dbReference>
<reference evidence="3" key="1">
    <citation type="submission" date="2020-05" db="EMBL/GenBank/DDBJ databases">
        <title>Mycena genomes resolve the evolution of fungal bioluminescence.</title>
        <authorList>
            <person name="Tsai I.J."/>
        </authorList>
    </citation>
    <scope>NUCLEOTIDE SEQUENCE</scope>
    <source>
        <strain evidence="3">160909Yilan</strain>
    </source>
</reference>
<feature type="transmembrane region" description="Helical" evidence="2">
    <location>
        <begin position="167"/>
        <end position="186"/>
    </location>
</feature>
<dbReference type="AlphaFoldDB" id="A0A8H6ZFR1"/>
<dbReference type="OrthoDB" id="2998337at2759"/>
<name>A0A8H6ZFR1_9AGAR</name>
<dbReference type="EMBL" id="JACAZH010000001">
    <property type="protein sequence ID" value="KAF7376066.1"/>
    <property type="molecule type" value="Genomic_DNA"/>
</dbReference>
<keyword evidence="2" id="KW-0812">Transmembrane</keyword>